<evidence type="ECO:0000259" key="1">
    <source>
        <dbReference type="PROSITE" id="PS51186"/>
    </source>
</evidence>
<dbReference type="InterPro" id="IPR016181">
    <property type="entry name" value="Acyl_CoA_acyltransferase"/>
</dbReference>
<dbReference type="PROSITE" id="PS51186">
    <property type="entry name" value="GNAT"/>
    <property type="match status" value="1"/>
</dbReference>
<dbReference type="Proteomes" id="UP000218731">
    <property type="component" value="Plasmid pKF715A"/>
</dbReference>
<keyword evidence="2" id="KW-0614">Plasmid</keyword>
<dbReference type="EMBL" id="AP015030">
    <property type="protein sequence ID" value="BAW26952.1"/>
    <property type="molecule type" value="Genomic_DNA"/>
</dbReference>
<accession>A0A1L7NND9</accession>
<dbReference type="Gene3D" id="3.40.630.30">
    <property type="match status" value="1"/>
</dbReference>
<organism evidence="2 3">
    <name type="scientific">Pseudomonas putida</name>
    <name type="common">Arthrobacter siderocapsulatus</name>
    <dbReference type="NCBI Taxonomy" id="303"/>
    <lineage>
        <taxon>Bacteria</taxon>
        <taxon>Pseudomonadati</taxon>
        <taxon>Pseudomonadota</taxon>
        <taxon>Gammaproteobacteria</taxon>
        <taxon>Pseudomonadales</taxon>
        <taxon>Pseudomonadaceae</taxon>
        <taxon>Pseudomonas</taxon>
    </lineage>
</organism>
<evidence type="ECO:0000313" key="2">
    <source>
        <dbReference type="EMBL" id="BAW26952.1"/>
    </source>
</evidence>
<dbReference type="SUPFAM" id="SSF55729">
    <property type="entry name" value="Acyl-CoA N-acyltransferases (Nat)"/>
    <property type="match status" value="1"/>
</dbReference>
<dbReference type="AlphaFoldDB" id="A0A1L7NND9"/>
<dbReference type="GO" id="GO:0016747">
    <property type="term" value="F:acyltransferase activity, transferring groups other than amino-acyl groups"/>
    <property type="evidence" value="ECO:0007669"/>
    <property type="project" value="InterPro"/>
</dbReference>
<feature type="domain" description="N-acetyltransferase" evidence="1">
    <location>
        <begin position="11"/>
        <end position="172"/>
    </location>
</feature>
<geneLocation type="plasmid" evidence="3">
    <name>pkf715a dna</name>
</geneLocation>
<reference evidence="2 3" key="1">
    <citation type="submission" date="2015-11" db="EMBL/GenBank/DDBJ databases">
        <title>Complete genome sequencing of a biphenyl-degrading bacterium, Pseudomonas putida KF715 (=NBRC110667).</title>
        <authorList>
            <person name="Suenaga H."/>
            <person name="Fujihara N."/>
            <person name="Watanabe T."/>
            <person name="Hirose J."/>
            <person name="Kimura N."/>
            <person name="Yamazoe A."/>
            <person name="Hosoyama A."/>
            <person name="Shimodaira J."/>
            <person name="Furukawa K."/>
        </authorList>
    </citation>
    <scope>NUCLEOTIDE SEQUENCE [LARGE SCALE GENOMIC DNA]</scope>
    <source>
        <strain evidence="2 3">KF715</strain>
        <plasmid evidence="3">Plasmid pkf715a dna</plasmid>
    </source>
</reference>
<dbReference type="InterPro" id="IPR000182">
    <property type="entry name" value="GNAT_dom"/>
</dbReference>
<protein>
    <recommendedName>
        <fullName evidence="1">N-acetyltransferase domain-containing protein</fullName>
    </recommendedName>
</protein>
<gene>
    <name evidence="2" type="ORF">KF715C_pA4470</name>
</gene>
<sequence length="204" mass="23143">MKSKGTAKPQIKIRAFNKDRLDGEILHMLFLSAFYGMETAKLFGWTVEHRYRQLSHFQVMLRAGHSRMHYAVGSDGMPMGMLITTKTDKPKIKRMDALYVFDKFRGAGVAVELLKEARGNCDLHSFAAPSAVDWHLKNGFRLIGPVEQEGTFEMFTGNYKPEYGFSYAMPIPTDFDKSAIRELEEMERQALSSLPGLPARTRLG</sequence>
<evidence type="ECO:0000313" key="3">
    <source>
        <dbReference type="Proteomes" id="UP000218731"/>
    </source>
</evidence>
<dbReference type="RefSeq" id="WP_096427104.1">
    <property type="nucleotide sequence ID" value="NZ_AP015030.1"/>
</dbReference>
<proteinExistence type="predicted"/>
<name>A0A1L7NND9_PSEPU</name>